<dbReference type="Proteomes" id="UP000243376">
    <property type="component" value="Unassembled WGS sequence"/>
</dbReference>
<proteinExistence type="predicted"/>
<evidence type="ECO:0000259" key="1">
    <source>
        <dbReference type="Pfam" id="PF03446"/>
    </source>
</evidence>
<evidence type="ECO:0000313" key="2">
    <source>
        <dbReference type="EMBL" id="PMP83229.1"/>
    </source>
</evidence>
<sequence>MTIALLGLGLMGRPMARTLLNAGWLVVGWNRSPLDP</sequence>
<dbReference type="InterPro" id="IPR006115">
    <property type="entry name" value="6PGDH_NADP-bd"/>
</dbReference>
<organism evidence="2 3">
    <name type="scientific">Chloroflexus aggregans</name>
    <dbReference type="NCBI Taxonomy" id="152260"/>
    <lineage>
        <taxon>Bacteria</taxon>
        <taxon>Bacillati</taxon>
        <taxon>Chloroflexota</taxon>
        <taxon>Chloroflexia</taxon>
        <taxon>Chloroflexales</taxon>
        <taxon>Chloroflexineae</taxon>
        <taxon>Chloroflexaceae</taxon>
        <taxon>Chloroflexus</taxon>
    </lineage>
</organism>
<dbReference type="GO" id="GO:0050661">
    <property type="term" value="F:NADP binding"/>
    <property type="evidence" value="ECO:0007669"/>
    <property type="project" value="InterPro"/>
</dbReference>
<dbReference type="EMBL" id="PNIQ01000370">
    <property type="protein sequence ID" value="PMP83229.1"/>
    <property type="molecule type" value="Genomic_DNA"/>
</dbReference>
<dbReference type="Pfam" id="PF03446">
    <property type="entry name" value="NAD_binding_2"/>
    <property type="match status" value="1"/>
</dbReference>
<reference evidence="2 3" key="1">
    <citation type="submission" date="2018-01" db="EMBL/GenBank/DDBJ databases">
        <title>Metagenomic assembled genomes from two thermal pools in the Uzon Caldera, Kamchatka, Russia.</title>
        <authorList>
            <person name="Wilkins L."/>
            <person name="Ettinger C."/>
        </authorList>
    </citation>
    <scope>NUCLEOTIDE SEQUENCE [LARGE SCALE GENOMIC DNA]</scope>
    <source>
        <strain evidence="2">ZAV-02</strain>
    </source>
</reference>
<dbReference type="InterPro" id="IPR036291">
    <property type="entry name" value="NAD(P)-bd_dom_sf"/>
</dbReference>
<accession>A0A2J6X823</accession>
<dbReference type="Gene3D" id="3.40.50.720">
    <property type="entry name" value="NAD(P)-binding Rossmann-like Domain"/>
    <property type="match status" value="1"/>
</dbReference>
<feature type="non-terminal residue" evidence="2">
    <location>
        <position position="36"/>
    </location>
</feature>
<feature type="domain" description="6-phosphogluconate dehydrogenase NADP-binding" evidence="1">
    <location>
        <begin position="2"/>
        <end position="33"/>
    </location>
</feature>
<name>A0A2J6X823_9CHLR</name>
<evidence type="ECO:0000313" key="3">
    <source>
        <dbReference type="Proteomes" id="UP000243376"/>
    </source>
</evidence>
<dbReference type="AlphaFoldDB" id="A0A2J6X823"/>
<protein>
    <submittedName>
        <fullName evidence="2">NAD(P)-dependent oxidoreductase</fullName>
    </submittedName>
</protein>
<gene>
    <name evidence="2" type="ORF">C0184_05630</name>
</gene>
<dbReference type="SUPFAM" id="SSF51735">
    <property type="entry name" value="NAD(P)-binding Rossmann-fold domains"/>
    <property type="match status" value="1"/>
</dbReference>
<comment type="caution">
    <text evidence="2">The sequence shown here is derived from an EMBL/GenBank/DDBJ whole genome shotgun (WGS) entry which is preliminary data.</text>
</comment>